<organism evidence="1 2">
    <name type="scientific">Bifidobacterium santillanense</name>
    <dbReference type="NCBI Taxonomy" id="2809028"/>
    <lineage>
        <taxon>Bacteria</taxon>
        <taxon>Bacillati</taxon>
        <taxon>Actinomycetota</taxon>
        <taxon>Actinomycetes</taxon>
        <taxon>Bifidobacteriales</taxon>
        <taxon>Bifidobacteriaceae</taxon>
        <taxon>Bifidobacterium</taxon>
    </lineage>
</organism>
<dbReference type="InterPro" id="IPR041881">
    <property type="entry name" value="PqqD_sf"/>
</dbReference>
<keyword evidence="2" id="KW-1185">Reference proteome</keyword>
<dbReference type="InterPro" id="IPR008792">
    <property type="entry name" value="PQQD"/>
</dbReference>
<evidence type="ECO:0000313" key="1">
    <source>
        <dbReference type="EMBL" id="MBT1173143.1"/>
    </source>
</evidence>
<dbReference type="Proteomes" id="UP000773064">
    <property type="component" value="Unassembled WGS sequence"/>
</dbReference>
<proteinExistence type="predicted"/>
<dbReference type="Pfam" id="PF05402">
    <property type="entry name" value="PqqD"/>
    <property type="match status" value="1"/>
</dbReference>
<comment type="caution">
    <text evidence="1">The sequence shown here is derived from an EMBL/GenBank/DDBJ whole genome shotgun (WGS) entry which is preliminary data.</text>
</comment>
<dbReference type="RefSeq" id="WP_214358414.1">
    <property type="nucleotide sequence ID" value="NZ_JAFEJS010000007.1"/>
</dbReference>
<dbReference type="Gene3D" id="1.10.10.1150">
    <property type="entry name" value="Coenzyme PQQ synthesis protein D (PqqD)"/>
    <property type="match status" value="1"/>
</dbReference>
<accession>A0ABS5UQT6</accession>
<sequence length="88" mass="9640">MKVKQGFVMRDVADQTVIIATGEASKTFQGMIRVNETGKIVWSGLADGQTVDQIVDKVTAEFDVERAKAAADVETFIGKMRENGFLDD</sequence>
<reference evidence="1 2" key="1">
    <citation type="journal article" date="2021" name="Environ. Microbiol.">
        <title>Genetic insights into the dark matter of the mammalian gut microbiota through targeted genome reconstruction.</title>
        <authorList>
            <person name="Lugli G.A."/>
            <person name="Alessandri G."/>
            <person name="Milani C."/>
            <person name="Viappiani A."/>
            <person name="Fontana F."/>
            <person name="Tarracchini C."/>
            <person name="Mancabelli L."/>
            <person name="Argentini C."/>
            <person name="Ruiz L."/>
            <person name="Margolles A."/>
            <person name="van Sinderen D."/>
            <person name="Turroni F."/>
            <person name="Ventura M."/>
        </authorList>
    </citation>
    <scope>NUCLEOTIDE SEQUENCE [LARGE SCALE GENOMIC DNA]</scope>
    <source>
        <strain evidence="1 2">MA2</strain>
    </source>
</reference>
<protein>
    <submittedName>
        <fullName evidence="1">PqqD family protein</fullName>
    </submittedName>
</protein>
<dbReference type="EMBL" id="JAFEJS010000007">
    <property type="protein sequence ID" value="MBT1173143.1"/>
    <property type="molecule type" value="Genomic_DNA"/>
</dbReference>
<name>A0ABS5UQT6_9BIFI</name>
<evidence type="ECO:0000313" key="2">
    <source>
        <dbReference type="Proteomes" id="UP000773064"/>
    </source>
</evidence>
<gene>
    <name evidence="1" type="ORF">JS528_07220</name>
</gene>